<dbReference type="EC" id="6.3.4.21" evidence="2"/>
<evidence type="ECO:0000256" key="6">
    <source>
        <dbReference type="ARBA" id="ARBA00048668"/>
    </source>
</evidence>
<name>A0A086QSG3_TOXGO</name>
<dbReference type="PANTHER" id="PTHR11098:SF1">
    <property type="entry name" value="NICOTINATE PHOSPHORIBOSYLTRANSFERASE"/>
    <property type="match status" value="1"/>
</dbReference>
<evidence type="ECO:0000256" key="3">
    <source>
        <dbReference type="ARBA" id="ARBA00022553"/>
    </source>
</evidence>
<dbReference type="GO" id="GO:0034355">
    <property type="term" value="P:NAD+ biosynthetic process via the salvage pathway"/>
    <property type="evidence" value="ECO:0007669"/>
    <property type="project" value="TreeGrafter"/>
</dbReference>
<dbReference type="AlphaFoldDB" id="A0A086QSG3"/>
<keyword evidence="5" id="KW-0662">Pyridine nucleotide biosynthesis</keyword>
<evidence type="ECO:0000313" key="8">
    <source>
        <dbReference type="Proteomes" id="UP000028821"/>
    </source>
</evidence>
<dbReference type="Proteomes" id="UP000028821">
    <property type="component" value="Unassembled WGS sequence"/>
</dbReference>
<protein>
    <recommendedName>
        <fullName evidence="2">nicotinate phosphoribosyltransferase</fullName>
        <ecNumber evidence="2">6.3.4.21</ecNumber>
    </recommendedName>
</protein>
<dbReference type="GO" id="GO:0005829">
    <property type="term" value="C:cytosol"/>
    <property type="evidence" value="ECO:0007669"/>
    <property type="project" value="TreeGrafter"/>
</dbReference>
<keyword evidence="7" id="KW-0328">Glycosyltransferase</keyword>
<proteinExistence type="predicted"/>
<accession>A0A086QSG3</accession>
<dbReference type="PANTHER" id="PTHR11098">
    <property type="entry name" value="NICOTINATE PHOSPHORIBOSYLTRANSFERASE"/>
    <property type="match status" value="1"/>
</dbReference>
<comment type="caution">
    <text evidence="7">The sequence shown here is derived from an EMBL/GenBank/DDBJ whole genome shotgun (WGS) entry which is preliminary data.</text>
</comment>
<dbReference type="SUPFAM" id="SSF51690">
    <property type="entry name" value="Nicotinate/Quinolinate PRTase C-terminal domain-like"/>
    <property type="match status" value="1"/>
</dbReference>
<dbReference type="UniPathway" id="UPA00253">
    <property type="reaction ID" value="UER00457"/>
</dbReference>
<feature type="non-terminal residue" evidence="7">
    <location>
        <position position="1"/>
    </location>
</feature>
<dbReference type="InterPro" id="IPR007229">
    <property type="entry name" value="Nic_PRibTrfase-Fam"/>
</dbReference>
<dbReference type="InterPro" id="IPR036068">
    <property type="entry name" value="Nicotinate_pribotase-like_C"/>
</dbReference>
<dbReference type="GO" id="GO:0016757">
    <property type="term" value="F:glycosyltransferase activity"/>
    <property type="evidence" value="ECO:0007669"/>
    <property type="project" value="UniProtKB-KW"/>
</dbReference>
<organism evidence="7 8">
    <name type="scientific">Toxoplasma gondii MAS</name>
    <dbReference type="NCBI Taxonomy" id="943118"/>
    <lineage>
        <taxon>Eukaryota</taxon>
        <taxon>Sar</taxon>
        <taxon>Alveolata</taxon>
        <taxon>Apicomplexa</taxon>
        <taxon>Conoidasida</taxon>
        <taxon>Coccidia</taxon>
        <taxon>Eucoccidiorida</taxon>
        <taxon>Eimeriorina</taxon>
        <taxon>Sarcocystidae</taxon>
        <taxon>Toxoplasma</taxon>
    </lineage>
</organism>
<sequence>GSAFVDLQKRVHKKPLQSLRLSALCQVLKYRQKVIDLWPSENLDSMMNMGELAAFTAFAQTFPNAFLALVDTYDTLCSGVPNALVVSAALLECGYHPRGIRLDSGDLAYLSREVRKLFHEAAAAFEMPDLGRLKIAASNDLNEVVISSVRDEVCLRVGHDRIHTHIQ</sequence>
<keyword evidence="4 7" id="KW-0436">Ligase</keyword>
<evidence type="ECO:0000256" key="1">
    <source>
        <dbReference type="ARBA" id="ARBA00004952"/>
    </source>
</evidence>
<keyword evidence="7" id="KW-0808">Transferase</keyword>
<gene>
    <name evidence="7" type="ORF">TGMAS_208530B</name>
</gene>
<evidence type="ECO:0000256" key="5">
    <source>
        <dbReference type="ARBA" id="ARBA00022642"/>
    </source>
</evidence>
<evidence type="ECO:0000313" key="7">
    <source>
        <dbReference type="EMBL" id="KFH15545.1"/>
    </source>
</evidence>
<dbReference type="EMBL" id="AEXC02000861">
    <property type="protein sequence ID" value="KFH15545.1"/>
    <property type="molecule type" value="Genomic_DNA"/>
</dbReference>
<reference evidence="7 8" key="1">
    <citation type="submission" date="2014-04" db="EMBL/GenBank/DDBJ databases">
        <authorList>
            <person name="Sibley D."/>
            <person name="Venepally P."/>
            <person name="Karamycheva S."/>
            <person name="Hadjithomas M."/>
            <person name="Khan A."/>
            <person name="Brunk B."/>
            <person name="Roos D."/>
            <person name="Caler E."/>
            <person name="Lorenzi H."/>
        </authorList>
    </citation>
    <scope>NUCLEOTIDE SEQUENCE [LARGE SCALE GENOMIC DNA]</scope>
    <source>
        <strain evidence="7 8">MAS</strain>
    </source>
</reference>
<dbReference type="Gene3D" id="3.20.20.70">
    <property type="entry name" value="Aldolase class I"/>
    <property type="match status" value="1"/>
</dbReference>
<keyword evidence="3" id="KW-0597">Phosphoprotein</keyword>
<dbReference type="GO" id="GO:0004516">
    <property type="term" value="F:nicotinate phosphoribosyltransferase activity"/>
    <property type="evidence" value="ECO:0007669"/>
    <property type="project" value="UniProtKB-EC"/>
</dbReference>
<evidence type="ECO:0000256" key="4">
    <source>
        <dbReference type="ARBA" id="ARBA00022598"/>
    </source>
</evidence>
<dbReference type="VEuPathDB" id="ToxoDB:TGMAS_208530B"/>
<comment type="pathway">
    <text evidence="1">Cofactor biosynthesis; NAD(+) biosynthesis; nicotinate D-ribonucleotide from nicotinate: step 1/1.</text>
</comment>
<dbReference type="InterPro" id="IPR013785">
    <property type="entry name" value="Aldolase_TIM"/>
</dbReference>
<comment type="catalytic activity">
    <reaction evidence="6">
        <text>5-phospho-alpha-D-ribose 1-diphosphate + nicotinate + ATP + H2O = nicotinate beta-D-ribonucleotide + ADP + phosphate + diphosphate</text>
        <dbReference type="Rhea" id="RHEA:36163"/>
        <dbReference type="ChEBI" id="CHEBI:15377"/>
        <dbReference type="ChEBI" id="CHEBI:30616"/>
        <dbReference type="ChEBI" id="CHEBI:32544"/>
        <dbReference type="ChEBI" id="CHEBI:33019"/>
        <dbReference type="ChEBI" id="CHEBI:43474"/>
        <dbReference type="ChEBI" id="CHEBI:57502"/>
        <dbReference type="ChEBI" id="CHEBI:58017"/>
        <dbReference type="ChEBI" id="CHEBI:456216"/>
        <dbReference type="EC" id="6.3.4.21"/>
    </reaction>
</comment>
<evidence type="ECO:0000256" key="2">
    <source>
        <dbReference type="ARBA" id="ARBA00013236"/>
    </source>
</evidence>